<gene>
    <name evidence="1" type="ORF">RHMOL_Rhmol06G0136800</name>
</gene>
<proteinExistence type="predicted"/>
<evidence type="ECO:0000313" key="2">
    <source>
        <dbReference type="Proteomes" id="UP001062846"/>
    </source>
</evidence>
<dbReference type="EMBL" id="CM046393">
    <property type="protein sequence ID" value="KAI8550816.1"/>
    <property type="molecule type" value="Genomic_DNA"/>
</dbReference>
<evidence type="ECO:0000313" key="1">
    <source>
        <dbReference type="EMBL" id="KAI8550816.1"/>
    </source>
</evidence>
<sequence>MADHGNGGGGGEVVDQSEDRGGPMETQLGDQRLAGAVKGESAAVEGGGDGRENQEQEVGGEVEPVVQPPDPSMAVAASSVPGSGLEDTGHGGDGRTPELAVAAAPRVLMLRQSGLRRGIRPATTAATSLSHRPITKYDVAEHLPDEALAKLLEDNPIIDEIVFKAQEDRARAIAELKAAERAERERVEREETVRDMEAEERAAAEAQWPRVKAVDEAAAVTRPDFSAEAYIPPTPLLFVPSGFAAYVP</sequence>
<dbReference type="Proteomes" id="UP001062846">
    <property type="component" value="Chromosome 6"/>
</dbReference>
<accession>A0ACC0NCT5</accession>
<reference evidence="1" key="1">
    <citation type="submission" date="2022-02" db="EMBL/GenBank/DDBJ databases">
        <title>Plant Genome Project.</title>
        <authorList>
            <person name="Zhang R.-G."/>
        </authorList>
    </citation>
    <scope>NUCLEOTIDE SEQUENCE</scope>
    <source>
        <strain evidence="1">AT1</strain>
    </source>
</reference>
<comment type="caution">
    <text evidence="1">The sequence shown here is derived from an EMBL/GenBank/DDBJ whole genome shotgun (WGS) entry which is preliminary data.</text>
</comment>
<protein>
    <submittedName>
        <fullName evidence="1">Uncharacterized protein</fullName>
    </submittedName>
</protein>
<organism evidence="1 2">
    <name type="scientific">Rhododendron molle</name>
    <name type="common">Chinese azalea</name>
    <name type="synonym">Azalea mollis</name>
    <dbReference type="NCBI Taxonomy" id="49168"/>
    <lineage>
        <taxon>Eukaryota</taxon>
        <taxon>Viridiplantae</taxon>
        <taxon>Streptophyta</taxon>
        <taxon>Embryophyta</taxon>
        <taxon>Tracheophyta</taxon>
        <taxon>Spermatophyta</taxon>
        <taxon>Magnoliopsida</taxon>
        <taxon>eudicotyledons</taxon>
        <taxon>Gunneridae</taxon>
        <taxon>Pentapetalae</taxon>
        <taxon>asterids</taxon>
        <taxon>Ericales</taxon>
        <taxon>Ericaceae</taxon>
        <taxon>Ericoideae</taxon>
        <taxon>Rhodoreae</taxon>
        <taxon>Rhododendron</taxon>
    </lineage>
</organism>
<name>A0ACC0NCT5_RHOML</name>
<keyword evidence="2" id="KW-1185">Reference proteome</keyword>